<dbReference type="Pfam" id="PF14365">
    <property type="entry name" value="Neprosin_AP"/>
    <property type="match status" value="1"/>
</dbReference>
<feature type="region of interest" description="Disordered" evidence="1">
    <location>
        <begin position="535"/>
        <end position="559"/>
    </location>
</feature>
<evidence type="ECO:0000259" key="3">
    <source>
        <dbReference type="PROSITE" id="PS52045"/>
    </source>
</evidence>
<reference evidence="4 5" key="1">
    <citation type="journal article" date="2016" name="G3 (Bethesda)">
        <title>First Draft Assembly and Annotation of the Genome of a California Endemic Oak Quercus lobata Nee (Fagaceae).</title>
        <authorList>
            <person name="Sork V.L."/>
            <person name="Fitz-Gibbon S.T."/>
            <person name="Puiu D."/>
            <person name="Crepeau M."/>
            <person name="Gugger P.F."/>
            <person name="Sherman R."/>
            <person name="Stevens K."/>
            <person name="Langley C.H."/>
            <person name="Pellegrini M."/>
            <person name="Salzberg S.L."/>
        </authorList>
    </citation>
    <scope>NUCLEOTIDE SEQUENCE [LARGE SCALE GENOMIC DNA]</scope>
    <source>
        <strain evidence="4 5">cv. SW786</strain>
    </source>
</reference>
<feature type="domain" description="Neprosin PEP catalytic" evidence="3">
    <location>
        <begin position="167"/>
        <end position="419"/>
    </location>
</feature>
<dbReference type="EnsemblPlants" id="QL04p023339:mrna">
    <property type="protein sequence ID" value="QL04p023339:mrna"/>
    <property type="gene ID" value="QL04p023339"/>
</dbReference>
<dbReference type="PROSITE" id="PS52045">
    <property type="entry name" value="NEPROSIN_PEP_CD"/>
    <property type="match status" value="1"/>
</dbReference>
<organism evidence="4 5">
    <name type="scientific">Quercus lobata</name>
    <name type="common">Valley oak</name>
    <dbReference type="NCBI Taxonomy" id="97700"/>
    <lineage>
        <taxon>Eukaryota</taxon>
        <taxon>Viridiplantae</taxon>
        <taxon>Streptophyta</taxon>
        <taxon>Embryophyta</taxon>
        <taxon>Tracheophyta</taxon>
        <taxon>Spermatophyta</taxon>
        <taxon>Magnoliopsida</taxon>
        <taxon>eudicotyledons</taxon>
        <taxon>Gunneridae</taxon>
        <taxon>Pentapetalae</taxon>
        <taxon>rosids</taxon>
        <taxon>fabids</taxon>
        <taxon>Fagales</taxon>
        <taxon>Fagaceae</taxon>
        <taxon>Quercus</taxon>
    </lineage>
</organism>
<keyword evidence="2" id="KW-0732">Signal</keyword>
<dbReference type="InterPro" id="IPR053168">
    <property type="entry name" value="Glutamic_endopeptidase"/>
</dbReference>
<name>A0A7N2LEE8_QUELO</name>
<evidence type="ECO:0000313" key="4">
    <source>
        <dbReference type="EnsemblPlants" id="QL04p023339:mrna"/>
    </source>
</evidence>
<dbReference type="InterPro" id="IPR004314">
    <property type="entry name" value="Neprosin"/>
</dbReference>
<sequence>MDFERMILIVVLCLCLASSYQVNGTQIASEEEELELERQLKLINKPPVKSIQGDLSRFNKISSRSEEISIDPVRSLPDLTEFGSIVDSVDINKQLAFDHPLLKDHKIQERPRFALRRTKNAGLSRNKHSLIGLMKDACPSGTVPVRRTTKEDLIAIRSMSNNIYPQTADSRGVYGAMIQTRHLPGRSYTRVKGNIAVYNPNVKQGDSYAAIHIINGEEYKTNAIITGWMVSPTIYGGAKYSIFFTHWTIDGSKTTGCLNLNCPGFVQIDRRVYPGAPITNVSIPYGPHFEIAVSIFKDLFGSWWVSYDGINIGYYPAKIFNNFVNPQIVGWGGIVAAPNPPTGVSPPMGSGVFPDGKYEHTCYIRFAQFTNNLGIEDGPHGDSYEKIIDCPSHYSVRDPVYRGNLGYTFDFGGPVKRRPKLKSRHMECVEKAIEYALTIESWDDLVDLRTLAFYNLGPGPSLYVLRGIDNEEKKKMTTKFNKDMYTKMRSKKDKLLSSIGKKGVRVTGKGPSVTPVASATPIVSDVETVRMASPATSVEEIPIPSSKRPHLSGKEKEKADSRLSTIWDDEGLTVDRVDGVMTAEDLKAFSGVPFNVVANQHVHKLVQVLGENLHIASEYLTQEAKVVSQISRMEALEEKNFTLKKKLIDSMDEANTLKENTLTNDLQAERQLTLEKDDQLLATKEKLKTIAARSVEAFQQIDEYNTLLFSWYFKVMEQEMAIDEATQSSVPEGDAPEKALVDDAPADVATDA</sequence>
<feature type="signal peptide" evidence="2">
    <location>
        <begin position="1"/>
        <end position="24"/>
    </location>
</feature>
<dbReference type="InterPro" id="IPR025521">
    <property type="entry name" value="Neprosin_propep"/>
</dbReference>
<evidence type="ECO:0000256" key="1">
    <source>
        <dbReference type="SAM" id="MobiDB-lite"/>
    </source>
</evidence>
<evidence type="ECO:0000313" key="5">
    <source>
        <dbReference type="Proteomes" id="UP000594261"/>
    </source>
</evidence>
<feature type="region of interest" description="Disordered" evidence="1">
    <location>
        <begin position="724"/>
        <end position="752"/>
    </location>
</feature>
<keyword evidence="5" id="KW-1185">Reference proteome</keyword>
<dbReference type="Proteomes" id="UP000594261">
    <property type="component" value="Chromosome 4"/>
</dbReference>
<proteinExistence type="predicted"/>
<feature type="compositionally biased region" description="Low complexity" evidence="1">
    <location>
        <begin position="742"/>
        <end position="752"/>
    </location>
</feature>
<dbReference type="InParanoid" id="A0A7N2LEE8"/>
<evidence type="ECO:0000256" key="2">
    <source>
        <dbReference type="SAM" id="SignalP"/>
    </source>
</evidence>
<dbReference type="PANTHER" id="PTHR31589:SF223">
    <property type="entry name" value="PROTEIN, PUTATIVE (DUF239)-RELATED"/>
    <property type="match status" value="1"/>
</dbReference>
<dbReference type="AlphaFoldDB" id="A0A7N2LEE8"/>
<dbReference type="EMBL" id="LRBV02000004">
    <property type="status" value="NOT_ANNOTATED_CDS"/>
    <property type="molecule type" value="Genomic_DNA"/>
</dbReference>
<dbReference type="Gramene" id="QL04p023339:mrna">
    <property type="protein sequence ID" value="QL04p023339:mrna"/>
    <property type="gene ID" value="QL04p023339"/>
</dbReference>
<accession>A0A7N2LEE8</accession>
<dbReference type="PANTHER" id="PTHR31589">
    <property type="entry name" value="PROTEIN, PUTATIVE (DUF239)-RELATED-RELATED"/>
    <property type="match status" value="1"/>
</dbReference>
<reference evidence="4" key="2">
    <citation type="submission" date="2021-01" db="UniProtKB">
        <authorList>
            <consortium name="EnsemblPlants"/>
        </authorList>
    </citation>
    <scope>IDENTIFICATION</scope>
</reference>
<protein>
    <recommendedName>
        <fullName evidence="3">Neprosin PEP catalytic domain-containing protein</fullName>
    </recommendedName>
</protein>
<dbReference type="Gene3D" id="3.90.1320.10">
    <property type="entry name" value="Outer-capsid protein sigma 3, large lobe"/>
    <property type="match status" value="1"/>
</dbReference>
<dbReference type="Pfam" id="PF03080">
    <property type="entry name" value="Neprosin"/>
    <property type="match status" value="1"/>
</dbReference>
<feature type="chain" id="PRO_5029909975" description="Neprosin PEP catalytic domain-containing protein" evidence="2">
    <location>
        <begin position="25"/>
        <end position="752"/>
    </location>
</feature>